<sequence>MIFLQNVYGKVANFRDIYCETSEKHLNMRNCLVYRVDSIKLLKGFHNPSFSDAIILLNRDIAGEAHVNCHFVQEVGMKRVMNMAARDKFMNVTFKK</sequence>
<evidence type="ECO:0000313" key="2">
    <source>
        <dbReference type="Proteomes" id="UP001054837"/>
    </source>
</evidence>
<dbReference type="EMBL" id="BPLQ01005803">
    <property type="protein sequence ID" value="GIY17372.1"/>
    <property type="molecule type" value="Genomic_DNA"/>
</dbReference>
<accession>A0AAV4RAC1</accession>
<dbReference type="AlphaFoldDB" id="A0AAV4RAC1"/>
<keyword evidence="2" id="KW-1185">Reference proteome</keyword>
<reference evidence="1 2" key="1">
    <citation type="submission" date="2021-06" db="EMBL/GenBank/DDBJ databases">
        <title>Caerostris darwini draft genome.</title>
        <authorList>
            <person name="Kono N."/>
            <person name="Arakawa K."/>
        </authorList>
    </citation>
    <scope>NUCLEOTIDE SEQUENCE [LARGE SCALE GENOMIC DNA]</scope>
</reference>
<evidence type="ECO:0000313" key="1">
    <source>
        <dbReference type="EMBL" id="GIY17372.1"/>
    </source>
</evidence>
<organism evidence="1 2">
    <name type="scientific">Caerostris darwini</name>
    <dbReference type="NCBI Taxonomy" id="1538125"/>
    <lineage>
        <taxon>Eukaryota</taxon>
        <taxon>Metazoa</taxon>
        <taxon>Ecdysozoa</taxon>
        <taxon>Arthropoda</taxon>
        <taxon>Chelicerata</taxon>
        <taxon>Arachnida</taxon>
        <taxon>Araneae</taxon>
        <taxon>Araneomorphae</taxon>
        <taxon>Entelegynae</taxon>
        <taxon>Araneoidea</taxon>
        <taxon>Araneidae</taxon>
        <taxon>Caerostris</taxon>
    </lineage>
</organism>
<name>A0AAV4RAC1_9ARAC</name>
<comment type="caution">
    <text evidence="1">The sequence shown here is derived from an EMBL/GenBank/DDBJ whole genome shotgun (WGS) entry which is preliminary data.</text>
</comment>
<gene>
    <name evidence="1" type="ORF">CDAR_1561</name>
</gene>
<proteinExistence type="predicted"/>
<protein>
    <submittedName>
        <fullName evidence="1">Uncharacterized protein</fullName>
    </submittedName>
</protein>
<dbReference type="Proteomes" id="UP001054837">
    <property type="component" value="Unassembled WGS sequence"/>
</dbReference>